<feature type="transmembrane region" description="Helical" evidence="1">
    <location>
        <begin position="72"/>
        <end position="92"/>
    </location>
</feature>
<evidence type="ECO:0000313" key="2">
    <source>
        <dbReference type="EMBL" id="QGT79385.1"/>
    </source>
</evidence>
<feature type="transmembrane region" description="Helical" evidence="1">
    <location>
        <begin position="6"/>
        <end position="27"/>
    </location>
</feature>
<dbReference type="GO" id="GO:0005886">
    <property type="term" value="C:plasma membrane"/>
    <property type="evidence" value="ECO:0007669"/>
    <property type="project" value="TreeGrafter"/>
</dbReference>
<sequence>MANASLWIHLHALAAVLSLAGFIVRGIWMLSGSSMLKKKWVKITPHVVDTVLLVSALVAAWLLFWGNGVHPQFLTVKIVGLIVYIGLGLMAMRFGKTRGVRASAWVLAILVFLYVAAVGVANTHPQLQDVLPAMVTGV</sequence>
<feature type="transmembrane region" description="Helical" evidence="1">
    <location>
        <begin position="104"/>
        <end position="121"/>
    </location>
</feature>
<dbReference type="AlphaFoldDB" id="A0A6I6D5I7"/>
<dbReference type="KEGG" id="ghl:GM160_11140"/>
<evidence type="ECO:0000313" key="3">
    <source>
        <dbReference type="Proteomes" id="UP000427716"/>
    </source>
</evidence>
<dbReference type="Pfam" id="PF04247">
    <property type="entry name" value="SirB"/>
    <property type="match status" value="1"/>
</dbReference>
<keyword evidence="3" id="KW-1185">Reference proteome</keyword>
<organism evidence="2 3">
    <name type="scientific">Guyparkeria halophila</name>
    <dbReference type="NCBI Taxonomy" id="47960"/>
    <lineage>
        <taxon>Bacteria</taxon>
        <taxon>Pseudomonadati</taxon>
        <taxon>Pseudomonadota</taxon>
        <taxon>Gammaproteobacteria</taxon>
        <taxon>Chromatiales</taxon>
        <taxon>Thioalkalibacteraceae</taxon>
        <taxon>Guyparkeria</taxon>
    </lineage>
</organism>
<dbReference type="PANTHER" id="PTHR39594:SF1">
    <property type="entry name" value="PROTEIN YCHQ"/>
    <property type="match status" value="1"/>
</dbReference>
<proteinExistence type="predicted"/>
<dbReference type="PIRSF" id="PIRSF005610">
    <property type="entry name" value="SirB"/>
    <property type="match status" value="1"/>
</dbReference>
<name>A0A6I6D5I7_9GAMM</name>
<feature type="transmembrane region" description="Helical" evidence="1">
    <location>
        <begin position="47"/>
        <end position="66"/>
    </location>
</feature>
<keyword evidence="1" id="KW-1133">Transmembrane helix</keyword>
<dbReference type="InterPro" id="IPR007360">
    <property type="entry name" value="SirB"/>
</dbReference>
<keyword evidence="1" id="KW-0812">Transmembrane</keyword>
<dbReference type="PANTHER" id="PTHR39594">
    <property type="entry name" value="PROTEIN YCHQ"/>
    <property type="match status" value="1"/>
</dbReference>
<reference evidence="2 3" key="1">
    <citation type="submission" date="2019-11" db="EMBL/GenBank/DDBJ databases">
        <authorList>
            <person name="Zhang J."/>
            <person name="Sun C."/>
        </authorList>
    </citation>
    <scope>NUCLEOTIDE SEQUENCE [LARGE SCALE GENOMIC DNA]</scope>
    <source>
        <strain evidence="3">sp2</strain>
    </source>
</reference>
<keyword evidence="1" id="KW-0472">Membrane</keyword>
<dbReference type="Proteomes" id="UP000427716">
    <property type="component" value="Chromosome"/>
</dbReference>
<evidence type="ECO:0000256" key="1">
    <source>
        <dbReference type="SAM" id="Phobius"/>
    </source>
</evidence>
<dbReference type="EMBL" id="CP046415">
    <property type="protein sequence ID" value="QGT79385.1"/>
    <property type="molecule type" value="Genomic_DNA"/>
</dbReference>
<protein>
    <submittedName>
        <fullName evidence="2">Regulator SirB</fullName>
    </submittedName>
</protein>
<accession>A0A6I6D5I7</accession>
<gene>
    <name evidence="2" type="ORF">GM160_11140</name>
</gene>
<dbReference type="RefSeq" id="WP_136867292.1">
    <property type="nucleotide sequence ID" value="NZ_CP046415.1"/>
</dbReference>